<dbReference type="EMBL" id="JBBNAE010000006">
    <property type="protein sequence ID" value="KAK9115690.1"/>
    <property type="molecule type" value="Genomic_DNA"/>
</dbReference>
<accession>A0AAP0NS36</accession>
<feature type="compositionally biased region" description="Pro residues" evidence="1">
    <location>
        <begin position="66"/>
        <end position="81"/>
    </location>
</feature>
<dbReference type="AlphaFoldDB" id="A0AAP0NS36"/>
<evidence type="ECO:0000256" key="1">
    <source>
        <dbReference type="SAM" id="MobiDB-lite"/>
    </source>
</evidence>
<reference evidence="2 3" key="1">
    <citation type="submission" date="2024-01" db="EMBL/GenBank/DDBJ databases">
        <title>Genome assemblies of Stephania.</title>
        <authorList>
            <person name="Yang L."/>
        </authorList>
    </citation>
    <scope>NUCLEOTIDE SEQUENCE [LARGE SCALE GENOMIC DNA]</scope>
    <source>
        <strain evidence="2">QJT</strain>
        <tissue evidence="2">Leaf</tissue>
    </source>
</reference>
<name>A0AAP0NS36_9MAGN</name>
<dbReference type="Proteomes" id="UP001417504">
    <property type="component" value="Unassembled WGS sequence"/>
</dbReference>
<proteinExistence type="predicted"/>
<feature type="compositionally biased region" description="Low complexity" evidence="1">
    <location>
        <begin position="36"/>
        <end position="45"/>
    </location>
</feature>
<evidence type="ECO:0000313" key="2">
    <source>
        <dbReference type="EMBL" id="KAK9115690.1"/>
    </source>
</evidence>
<evidence type="ECO:0000313" key="3">
    <source>
        <dbReference type="Proteomes" id="UP001417504"/>
    </source>
</evidence>
<dbReference type="PANTHER" id="PTHR33492:SF11">
    <property type="entry name" value="OS04G0670900 PROTEIN"/>
    <property type="match status" value="1"/>
</dbReference>
<protein>
    <submittedName>
        <fullName evidence="2">Uncharacterized protein</fullName>
    </submittedName>
</protein>
<feature type="compositionally biased region" description="Polar residues" evidence="1">
    <location>
        <begin position="86"/>
        <end position="98"/>
    </location>
</feature>
<feature type="region of interest" description="Disordered" evidence="1">
    <location>
        <begin position="22"/>
        <end position="106"/>
    </location>
</feature>
<keyword evidence="3" id="KW-1185">Reference proteome</keyword>
<comment type="caution">
    <text evidence="2">The sequence shown here is derived from an EMBL/GenBank/DDBJ whole genome shotgun (WGS) entry which is preliminary data.</text>
</comment>
<dbReference type="PANTHER" id="PTHR33492">
    <property type="entry name" value="OSJNBA0043A12.37 PROTEIN-RELATED"/>
    <property type="match status" value="1"/>
</dbReference>
<gene>
    <name evidence="2" type="ORF">Sjap_014637</name>
</gene>
<sequence>MERQQRKQRDLPSNLPLQVYQALNQAPLTFRNKDNTPTTTTTTTTTDKKRCDSQVMPTTGNTAEETPPPPLTTAPPAPDPPAEFSVESSDSSETNGVGSETKRRKVRGLESRIVRGAGVMARAMLAREEKRERRHRDLMGLEERRLRIEEARVELNRRAISGLVSAVDNLSKAIQAIVSDRRNNAT</sequence>
<organism evidence="2 3">
    <name type="scientific">Stephania japonica</name>
    <dbReference type="NCBI Taxonomy" id="461633"/>
    <lineage>
        <taxon>Eukaryota</taxon>
        <taxon>Viridiplantae</taxon>
        <taxon>Streptophyta</taxon>
        <taxon>Embryophyta</taxon>
        <taxon>Tracheophyta</taxon>
        <taxon>Spermatophyta</taxon>
        <taxon>Magnoliopsida</taxon>
        <taxon>Ranunculales</taxon>
        <taxon>Menispermaceae</taxon>
        <taxon>Menispermoideae</taxon>
        <taxon>Cissampelideae</taxon>
        <taxon>Stephania</taxon>
    </lineage>
</organism>